<dbReference type="AlphaFoldDB" id="A0A4Y7SZ73"/>
<dbReference type="Proteomes" id="UP000298030">
    <property type="component" value="Unassembled WGS sequence"/>
</dbReference>
<proteinExistence type="predicted"/>
<name>A0A4Y7SZ73_COPMI</name>
<gene>
    <name evidence="1" type="ORF">FA13DRAFT_1776676</name>
</gene>
<evidence type="ECO:0000313" key="2">
    <source>
        <dbReference type="Proteomes" id="UP000298030"/>
    </source>
</evidence>
<dbReference type="EMBL" id="QPFP01000044">
    <property type="protein sequence ID" value="TEB26938.1"/>
    <property type="molecule type" value="Genomic_DNA"/>
</dbReference>
<keyword evidence="2" id="KW-1185">Reference proteome</keyword>
<organism evidence="1 2">
    <name type="scientific">Coprinellus micaceus</name>
    <name type="common">Glistening ink-cap mushroom</name>
    <name type="synonym">Coprinus micaceus</name>
    <dbReference type="NCBI Taxonomy" id="71717"/>
    <lineage>
        <taxon>Eukaryota</taxon>
        <taxon>Fungi</taxon>
        <taxon>Dikarya</taxon>
        <taxon>Basidiomycota</taxon>
        <taxon>Agaricomycotina</taxon>
        <taxon>Agaricomycetes</taxon>
        <taxon>Agaricomycetidae</taxon>
        <taxon>Agaricales</taxon>
        <taxon>Agaricineae</taxon>
        <taxon>Psathyrellaceae</taxon>
        <taxon>Coprinellus</taxon>
    </lineage>
</organism>
<comment type="caution">
    <text evidence="1">The sequence shown here is derived from an EMBL/GenBank/DDBJ whole genome shotgun (WGS) entry which is preliminary data.</text>
</comment>
<sequence length="214" mass="23319">MGDGTIRQHLTNPNDLQSELTIGIVHRKQVAVMKECRVGFVHAIMPRDLQASLVTVIISNYIPTTSGPTALFIPGHLNSNLQANFFPFVQGSSKVAEEGTERQDEGRAAMRLHGNGTIPFLHPCSKLKSPPTSCTSISGTPSKWACIGVTQRKASEKSLHGEKWTTTNLPNASHDVPINTFSHSTHWSEQAGTRACVLRPRSWIPAKLGPIHGE</sequence>
<accession>A0A4Y7SZ73</accession>
<reference evidence="1 2" key="1">
    <citation type="journal article" date="2019" name="Nat. Ecol. Evol.">
        <title>Megaphylogeny resolves global patterns of mushroom evolution.</title>
        <authorList>
            <person name="Varga T."/>
            <person name="Krizsan K."/>
            <person name="Foldi C."/>
            <person name="Dima B."/>
            <person name="Sanchez-Garcia M."/>
            <person name="Sanchez-Ramirez S."/>
            <person name="Szollosi G.J."/>
            <person name="Szarkandi J.G."/>
            <person name="Papp V."/>
            <person name="Albert L."/>
            <person name="Andreopoulos W."/>
            <person name="Angelini C."/>
            <person name="Antonin V."/>
            <person name="Barry K.W."/>
            <person name="Bougher N.L."/>
            <person name="Buchanan P."/>
            <person name="Buyck B."/>
            <person name="Bense V."/>
            <person name="Catcheside P."/>
            <person name="Chovatia M."/>
            <person name="Cooper J."/>
            <person name="Damon W."/>
            <person name="Desjardin D."/>
            <person name="Finy P."/>
            <person name="Geml J."/>
            <person name="Haridas S."/>
            <person name="Hughes K."/>
            <person name="Justo A."/>
            <person name="Karasinski D."/>
            <person name="Kautmanova I."/>
            <person name="Kiss B."/>
            <person name="Kocsube S."/>
            <person name="Kotiranta H."/>
            <person name="LaButti K.M."/>
            <person name="Lechner B.E."/>
            <person name="Liimatainen K."/>
            <person name="Lipzen A."/>
            <person name="Lukacs Z."/>
            <person name="Mihaltcheva S."/>
            <person name="Morgado L.N."/>
            <person name="Niskanen T."/>
            <person name="Noordeloos M.E."/>
            <person name="Ohm R.A."/>
            <person name="Ortiz-Santana B."/>
            <person name="Ovrebo C."/>
            <person name="Racz N."/>
            <person name="Riley R."/>
            <person name="Savchenko A."/>
            <person name="Shiryaev A."/>
            <person name="Soop K."/>
            <person name="Spirin V."/>
            <person name="Szebenyi C."/>
            <person name="Tomsovsky M."/>
            <person name="Tulloss R.E."/>
            <person name="Uehling J."/>
            <person name="Grigoriev I.V."/>
            <person name="Vagvolgyi C."/>
            <person name="Papp T."/>
            <person name="Martin F.M."/>
            <person name="Miettinen O."/>
            <person name="Hibbett D.S."/>
            <person name="Nagy L.G."/>
        </authorList>
    </citation>
    <scope>NUCLEOTIDE SEQUENCE [LARGE SCALE GENOMIC DNA]</scope>
    <source>
        <strain evidence="1 2">FP101781</strain>
    </source>
</reference>
<evidence type="ECO:0000313" key="1">
    <source>
        <dbReference type="EMBL" id="TEB26938.1"/>
    </source>
</evidence>
<protein>
    <submittedName>
        <fullName evidence="1">Uncharacterized protein</fullName>
    </submittedName>
</protein>